<gene>
    <name evidence="1" type="ORF">RM552_16155</name>
</gene>
<dbReference type="Proteomes" id="UP001253545">
    <property type="component" value="Unassembled WGS sequence"/>
</dbReference>
<keyword evidence="2" id="KW-1185">Reference proteome</keyword>
<sequence length="175" mass="19452">MNKSLTAKIVALPIMSFLLAVLIATNLVAQEKDMTKSYTAKYPYIFHLVQKEAWDKAVLNNTTYYPPTYDQDEFTHATANPNFLLVIGNHFYKEVTGEWLCLRMSVDSLKATDVQTIFEGTAPVGDKPADFAGTDSELFPHILGGIHPDAVLEAHKVVRDETGTFLEVSDIIKGD</sequence>
<evidence type="ECO:0000313" key="2">
    <source>
        <dbReference type="Proteomes" id="UP001253545"/>
    </source>
</evidence>
<comment type="caution">
    <text evidence="1">The sequence shown here is derived from an EMBL/GenBank/DDBJ whole genome shotgun (WGS) entry which is preliminary data.</text>
</comment>
<evidence type="ECO:0000313" key="1">
    <source>
        <dbReference type="EMBL" id="MDT0596389.1"/>
    </source>
</evidence>
<dbReference type="RefSeq" id="WP_311369911.1">
    <property type="nucleotide sequence ID" value="NZ_JAVRHX010000006.1"/>
</dbReference>
<name>A0ABU2ZXU0_9ALTE</name>
<proteinExistence type="predicted"/>
<dbReference type="InterPro" id="IPR009297">
    <property type="entry name" value="DUF952"/>
</dbReference>
<dbReference type="EMBL" id="JAVRHX010000006">
    <property type="protein sequence ID" value="MDT0596389.1"/>
    <property type="molecule type" value="Genomic_DNA"/>
</dbReference>
<dbReference type="SUPFAM" id="SSF56399">
    <property type="entry name" value="ADP-ribosylation"/>
    <property type="match status" value="1"/>
</dbReference>
<protein>
    <submittedName>
        <fullName evidence="1">DUF952 domain-containing protein</fullName>
    </submittedName>
</protein>
<dbReference type="Pfam" id="PF06108">
    <property type="entry name" value="DUF952"/>
    <property type="match status" value="1"/>
</dbReference>
<organism evidence="1 2">
    <name type="scientific">Glaciecola petra</name>
    <dbReference type="NCBI Taxonomy" id="3075602"/>
    <lineage>
        <taxon>Bacteria</taxon>
        <taxon>Pseudomonadati</taxon>
        <taxon>Pseudomonadota</taxon>
        <taxon>Gammaproteobacteria</taxon>
        <taxon>Alteromonadales</taxon>
        <taxon>Alteromonadaceae</taxon>
        <taxon>Glaciecola</taxon>
    </lineage>
</organism>
<reference evidence="1 2" key="1">
    <citation type="submission" date="2023-09" db="EMBL/GenBank/DDBJ databases">
        <authorList>
            <person name="Rey-Velasco X."/>
        </authorList>
    </citation>
    <scope>NUCLEOTIDE SEQUENCE [LARGE SCALE GENOMIC DNA]</scope>
    <source>
        <strain evidence="1 2">P117</strain>
    </source>
</reference>
<dbReference type="Gene3D" id="3.20.170.20">
    <property type="entry name" value="Protein of unknown function DUF952"/>
    <property type="match status" value="1"/>
</dbReference>
<accession>A0ABU2ZXU0</accession>